<evidence type="ECO:0000256" key="2">
    <source>
        <dbReference type="ARBA" id="ARBA00022485"/>
    </source>
</evidence>
<keyword evidence="3" id="KW-0349">Heme</keyword>
<keyword evidence="12" id="KW-1185">Reference proteome</keyword>
<evidence type="ECO:0000256" key="5">
    <source>
        <dbReference type="ARBA" id="ARBA00023002"/>
    </source>
</evidence>
<dbReference type="SUPFAM" id="SSF55124">
    <property type="entry name" value="Nitrite/Sulfite reductase N-terminal domain-like"/>
    <property type="match status" value="1"/>
</dbReference>
<dbReference type="InterPro" id="IPR036136">
    <property type="entry name" value="Nit/Sulf_reduc_fer-like_dom_sf"/>
</dbReference>
<dbReference type="InterPro" id="IPR005117">
    <property type="entry name" value="NiRdtase/SiRdtase_haem-b_fer"/>
</dbReference>
<dbReference type="GO" id="GO:0020037">
    <property type="term" value="F:heme binding"/>
    <property type="evidence" value="ECO:0007669"/>
    <property type="project" value="InterPro"/>
</dbReference>
<dbReference type="InterPro" id="IPR051329">
    <property type="entry name" value="NIR_SIR_4Fe-4S"/>
</dbReference>
<name>A0A6L4WTB3_9BACT</name>
<feature type="domain" description="Nitrite/sulphite reductase 4Fe-4S" evidence="8">
    <location>
        <begin position="137"/>
        <end position="286"/>
    </location>
</feature>
<sequence length="531" mass="59631">MEILEEAHNLRNKKINKIEKMKSEQNPMDFIKSFEEFCQGSYEETVTDSHTKHFLKCLGLYDKGTAETFVIRIRIPGGQLTVEQALKLAQCSKKYGNDYIDLTTRGQVEFRYLKFNELPALLKDLQTVGISAIQCAGDNFRGVVTSPFDSFSKTSPIETMPLLKEIQSVFLEQEAWMGTLPRKFNIAILGDSINTCNIFGNDCAFALASKNGQIGFNLYLGGKVGVQARPLNLFVKPEQVKEVFAAVISLYKTYGFRDNRNKNRLTFLLDAVSLEEFAKSIKEYSKLPLEDAGEMLVKDEFTLDDSSTIELKDGKSAIHFGIPSGIFCRSDLKEAALLAQKYDGVIRLTYEQSFYIIADKAGIEDIKQSELYKKYDSYHNIYFNNQIACAGKNECSFGVILGKPDAINMAEYLNKEIPIKDGKVRMYWSACPKGCGIHGVADIGFEGAKAKDEEGNSCYGVKIFIGGKAASSILEARQLTKAVTMSKAQELTRELISIYKNEKIEHETFESFDTRVLSHLDIEEIQTRIGL</sequence>
<evidence type="ECO:0000259" key="9">
    <source>
        <dbReference type="Pfam" id="PF03460"/>
    </source>
</evidence>
<accession>A0A6L4WTB3</accession>
<reference evidence="12 13" key="1">
    <citation type="submission" date="2019-10" db="EMBL/GenBank/DDBJ databases">
        <title>Poseidonibacter ostreae sp. nov., isolated from the gut of the Ostrea denselamellosa.</title>
        <authorList>
            <person name="Choi A."/>
        </authorList>
    </citation>
    <scope>NUCLEOTIDE SEQUENCE [LARGE SCALE GENOMIC DNA]</scope>
    <source>
        <strain evidence="10 13">SJOD-M-33</strain>
        <strain evidence="11 12">SJOD-M-5</strain>
    </source>
</reference>
<dbReference type="GO" id="GO:0051539">
    <property type="term" value="F:4 iron, 4 sulfur cluster binding"/>
    <property type="evidence" value="ECO:0007669"/>
    <property type="project" value="UniProtKB-KW"/>
</dbReference>
<evidence type="ECO:0000256" key="1">
    <source>
        <dbReference type="ARBA" id="ARBA00010429"/>
    </source>
</evidence>
<comment type="caution">
    <text evidence="10">The sequence shown here is derived from an EMBL/GenBank/DDBJ whole genome shotgun (WGS) entry which is preliminary data.</text>
</comment>
<dbReference type="Gene3D" id="3.90.480.20">
    <property type="match status" value="1"/>
</dbReference>
<feature type="domain" description="Nitrite/Sulfite reductase ferredoxin-like" evidence="9">
    <location>
        <begin position="63"/>
        <end position="126"/>
    </location>
</feature>
<keyword evidence="6" id="KW-0408">Iron</keyword>
<feature type="domain" description="Nitrite/sulphite reductase 4Fe-4S" evidence="8">
    <location>
        <begin position="388"/>
        <end position="505"/>
    </location>
</feature>
<evidence type="ECO:0000313" key="13">
    <source>
        <dbReference type="Proteomes" id="UP000472839"/>
    </source>
</evidence>
<evidence type="ECO:0000256" key="6">
    <source>
        <dbReference type="ARBA" id="ARBA00023004"/>
    </source>
</evidence>
<dbReference type="Proteomes" id="UP000461010">
    <property type="component" value="Unassembled WGS sequence"/>
</dbReference>
<dbReference type="SUPFAM" id="SSF56014">
    <property type="entry name" value="Nitrite and sulphite reductase 4Fe-4S domain-like"/>
    <property type="match status" value="2"/>
</dbReference>
<dbReference type="PANTHER" id="PTHR32439:SF0">
    <property type="entry name" value="FERREDOXIN--NITRITE REDUCTASE, CHLOROPLASTIC"/>
    <property type="match status" value="1"/>
</dbReference>
<keyword evidence="5" id="KW-0560">Oxidoreductase</keyword>
<dbReference type="InterPro" id="IPR045854">
    <property type="entry name" value="NO2/SO3_Rdtase_4Fe4S_sf"/>
</dbReference>
<evidence type="ECO:0000313" key="12">
    <source>
        <dbReference type="Proteomes" id="UP000461010"/>
    </source>
</evidence>
<dbReference type="Pfam" id="PF01077">
    <property type="entry name" value="NIR_SIR"/>
    <property type="match status" value="2"/>
</dbReference>
<dbReference type="EMBL" id="WFKJ01000014">
    <property type="protein sequence ID" value="KAB7891669.1"/>
    <property type="molecule type" value="Genomic_DNA"/>
</dbReference>
<keyword evidence="7" id="KW-0411">Iron-sulfur</keyword>
<proteinExistence type="inferred from homology"/>
<gene>
    <name evidence="11" type="ORF">GBG18_06215</name>
    <name evidence="10" type="ORF">GBG19_06310</name>
</gene>
<comment type="similarity">
    <text evidence="1">Belongs to the nitrite and sulfite reductase 4Fe-4S domain family.</text>
</comment>
<evidence type="ECO:0000256" key="4">
    <source>
        <dbReference type="ARBA" id="ARBA00022723"/>
    </source>
</evidence>
<evidence type="ECO:0000256" key="7">
    <source>
        <dbReference type="ARBA" id="ARBA00023014"/>
    </source>
</evidence>
<keyword evidence="2" id="KW-0004">4Fe-4S</keyword>
<dbReference type="Proteomes" id="UP000472839">
    <property type="component" value="Unassembled WGS sequence"/>
</dbReference>
<dbReference type="GO" id="GO:0016491">
    <property type="term" value="F:oxidoreductase activity"/>
    <property type="evidence" value="ECO:0007669"/>
    <property type="project" value="UniProtKB-KW"/>
</dbReference>
<keyword evidence="4" id="KW-0479">Metal-binding</keyword>
<dbReference type="RefSeq" id="WP_152189408.1">
    <property type="nucleotide sequence ID" value="NZ_WFKI01000015.1"/>
</dbReference>
<evidence type="ECO:0000313" key="11">
    <source>
        <dbReference type="EMBL" id="KAB7891669.1"/>
    </source>
</evidence>
<organism evidence="10 13">
    <name type="scientific">Poseidonibacter ostreae</name>
    <dbReference type="NCBI Taxonomy" id="2654171"/>
    <lineage>
        <taxon>Bacteria</taxon>
        <taxon>Pseudomonadati</taxon>
        <taxon>Campylobacterota</taxon>
        <taxon>Epsilonproteobacteria</taxon>
        <taxon>Campylobacterales</taxon>
        <taxon>Arcobacteraceae</taxon>
        <taxon>Poseidonibacter</taxon>
    </lineage>
</organism>
<feature type="domain" description="Nitrite/Sulfite reductase ferredoxin-like" evidence="9">
    <location>
        <begin position="310"/>
        <end position="357"/>
    </location>
</feature>
<evidence type="ECO:0000313" key="10">
    <source>
        <dbReference type="EMBL" id="KAB7889393.1"/>
    </source>
</evidence>
<evidence type="ECO:0000256" key="3">
    <source>
        <dbReference type="ARBA" id="ARBA00022617"/>
    </source>
</evidence>
<evidence type="ECO:0000259" key="8">
    <source>
        <dbReference type="Pfam" id="PF01077"/>
    </source>
</evidence>
<dbReference type="Gene3D" id="3.30.413.10">
    <property type="entry name" value="Sulfite Reductase Hemoprotein, domain 1"/>
    <property type="match status" value="2"/>
</dbReference>
<protein>
    <submittedName>
        <fullName evidence="10">Ferredoxin--nitrite reductase</fullName>
    </submittedName>
</protein>
<dbReference type="GO" id="GO:0046872">
    <property type="term" value="F:metal ion binding"/>
    <property type="evidence" value="ECO:0007669"/>
    <property type="project" value="UniProtKB-KW"/>
</dbReference>
<dbReference type="AlphaFoldDB" id="A0A6L4WTB3"/>
<dbReference type="EMBL" id="WFKK01000014">
    <property type="protein sequence ID" value="KAB7889393.1"/>
    <property type="molecule type" value="Genomic_DNA"/>
</dbReference>
<dbReference type="InterPro" id="IPR006067">
    <property type="entry name" value="NO2/SO3_Rdtase_4Fe4S_dom"/>
</dbReference>
<dbReference type="PANTHER" id="PTHR32439">
    <property type="entry name" value="FERREDOXIN--NITRITE REDUCTASE, CHLOROPLASTIC"/>
    <property type="match status" value="1"/>
</dbReference>
<dbReference type="Pfam" id="PF03460">
    <property type="entry name" value="NIR_SIR_ferr"/>
    <property type="match status" value="2"/>
</dbReference>